<dbReference type="PANTHER" id="PTHR36966">
    <property type="entry name" value="REP-ASSOCIATED TYROSINE TRANSPOSASE"/>
    <property type="match status" value="1"/>
</dbReference>
<dbReference type="InterPro" id="IPR036515">
    <property type="entry name" value="Transposase_17_sf"/>
</dbReference>
<proteinExistence type="predicted"/>
<dbReference type="GO" id="GO:0004803">
    <property type="term" value="F:transposase activity"/>
    <property type="evidence" value="ECO:0007669"/>
    <property type="project" value="InterPro"/>
</dbReference>
<dbReference type="GO" id="GO:0043565">
    <property type="term" value="F:sequence-specific DNA binding"/>
    <property type="evidence" value="ECO:0007669"/>
    <property type="project" value="TreeGrafter"/>
</dbReference>
<name>A0AA51RSS4_9GAMM</name>
<accession>A0AA51RSS4</accession>
<dbReference type="SMART" id="SM01321">
    <property type="entry name" value="Y1_Tnp"/>
    <property type="match status" value="1"/>
</dbReference>
<dbReference type="NCBIfam" id="NF047646">
    <property type="entry name" value="REP_Tyr_transpos"/>
    <property type="match status" value="1"/>
</dbReference>
<dbReference type="SUPFAM" id="SSF143422">
    <property type="entry name" value="Transposase IS200-like"/>
    <property type="match status" value="1"/>
</dbReference>
<dbReference type="AlphaFoldDB" id="A0AA51RSS4"/>
<keyword evidence="3" id="KW-1185">Reference proteome</keyword>
<dbReference type="Gene3D" id="3.30.70.1290">
    <property type="entry name" value="Transposase IS200-like"/>
    <property type="match status" value="1"/>
</dbReference>
<dbReference type="KEGG" id="plei:Q9312_16695"/>
<dbReference type="EMBL" id="CP133548">
    <property type="protein sequence ID" value="WMS86855.1"/>
    <property type="molecule type" value="Genomic_DNA"/>
</dbReference>
<protein>
    <submittedName>
        <fullName evidence="2">Transposase</fullName>
    </submittedName>
</protein>
<organism evidence="2 3">
    <name type="scientific">Pleionea litopenaei</name>
    <dbReference type="NCBI Taxonomy" id="3070815"/>
    <lineage>
        <taxon>Bacteria</taxon>
        <taxon>Pseudomonadati</taxon>
        <taxon>Pseudomonadota</taxon>
        <taxon>Gammaproteobacteria</taxon>
        <taxon>Oceanospirillales</taxon>
        <taxon>Pleioneaceae</taxon>
        <taxon>Pleionea</taxon>
    </lineage>
</organism>
<evidence type="ECO:0000313" key="3">
    <source>
        <dbReference type="Proteomes" id="UP001239782"/>
    </source>
</evidence>
<dbReference type="InterPro" id="IPR052715">
    <property type="entry name" value="RAYT_transposase"/>
</dbReference>
<dbReference type="RefSeq" id="WP_309201991.1">
    <property type="nucleotide sequence ID" value="NZ_CP133548.1"/>
</dbReference>
<gene>
    <name evidence="2" type="ORF">Q9312_16695</name>
</gene>
<dbReference type="GO" id="GO:0006313">
    <property type="term" value="P:DNA transposition"/>
    <property type="evidence" value="ECO:0007669"/>
    <property type="project" value="InterPro"/>
</dbReference>
<evidence type="ECO:0000313" key="2">
    <source>
        <dbReference type="EMBL" id="WMS86855.1"/>
    </source>
</evidence>
<sequence>MHYRRTRVKGASYFFTVNLADRDGTTFVDFIDHLQEAFRQVKERHPFENNGIVILPEHIHTIWTMPLDDCNYSMRWRLIKSAFSRSLPKTERISQSRKSKAERGVWQRRFWEHKIRNEIDYARHIDYMYFNPVRHGYVERVQDWPHSSFHRDVRNKVYPIDWGGGVDITINAGERN</sequence>
<reference evidence="2 3" key="1">
    <citation type="submission" date="2023-08" db="EMBL/GenBank/DDBJ databases">
        <title>Pleionea litopenaei sp. nov., isolated from stomach of juvenile Litopenaeus vannamei.</title>
        <authorList>
            <person name="Rho A.M."/>
            <person name="Hwang C.Y."/>
        </authorList>
    </citation>
    <scope>NUCLEOTIDE SEQUENCE [LARGE SCALE GENOMIC DNA]</scope>
    <source>
        <strain evidence="2 3">HL-JVS1</strain>
    </source>
</reference>
<dbReference type="Proteomes" id="UP001239782">
    <property type="component" value="Chromosome"/>
</dbReference>
<evidence type="ECO:0000259" key="1">
    <source>
        <dbReference type="SMART" id="SM01321"/>
    </source>
</evidence>
<feature type="domain" description="Transposase IS200-like" evidence="1">
    <location>
        <begin position="8"/>
        <end position="131"/>
    </location>
</feature>
<dbReference type="InterPro" id="IPR002686">
    <property type="entry name" value="Transposase_17"/>
</dbReference>
<dbReference type="PANTHER" id="PTHR36966:SF1">
    <property type="entry name" value="REP-ASSOCIATED TYROSINE TRANSPOSASE"/>
    <property type="match status" value="1"/>
</dbReference>